<gene>
    <name evidence="7" type="ORF">DLD82_07495</name>
</gene>
<evidence type="ECO:0000256" key="4">
    <source>
        <dbReference type="ARBA" id="ARBA00022840"/>
    </source>
</evidence>
<dbReference type="EMBL" id="QGMZ01000014">
    <property type="protein sequence ID" value="PWR75052.1"/>
    <property type="molecule type" value="Genomic_DNA"/>
</dbReference>
<dbReference type="Gene3D" id="3.40.50.10810">
    <property type="entry name" value="Tandem AAA-ATPase domain"/>
    <property type="match status" value="1"/>
</dbReference>
<keyword evidence="3 7" id="KW-0347">Helicase</keyword>
<evidence type="ECO:0000259" key="5">
    <source>
        <dbReference type="PROSITE" id="PS51192"/>
    </source>
</evidence>
<accession>A0A2V2N4M2</accession>
<dbReference type="OrthoDB" id="6396at2157"/>
<sequence>MENEKIIPGSWLYSSDDHQSIQIISLIQQGKYRVWIPSTDTVAIRENTSLSDIPSNYWVKERIIGISASEKLRDIIQKEPLISPFSSRILPLPHQLYALARAYASPRVRFLLADEVGLGKTIEAGLIMQELKVRGKISKILIVAPAGLIRQWRSELSEKFDEDFTIVIPGETAEASPEAWMRYNQIITSIDVIKPIEERKGWTPEECDQYNRARFLAVTSIDWDLVIIDEAHKTGGTSELVARYKLAKTLTEKTEHLLLLSATPHQGKTDAFLRLMGHLDPKRFRSAQEVEREVVSEYVIRTEKRNAIDAEGKQLFRKRHAQTIAVSLKESPLQHELYNAVTFYVKYWYDYAKREKRTGIGFLMVLMQRLVSSSTQAILETMRRRSLVVESSLVSCSYSPKDLEQMLETDTQELLEYLLQTSPSPLTEEYEQIQKILAIAERCTRTGPDIRAESLEAILREIISRESDSRVKFLIFTEFVATQMMLKEYLEKRGFSVICLNGSMDIEERQISLRLFSEKIQILISTEAGGEGLNLQFCHIVINYDLPWNPMRVEQRIGRVDRIGQNRDVEVYNLVYKDTVDERVWEVLNKKLWIILQELGFDKLSDILDSSEAEQNFDDLYINALLNPGELQQKIDRLLNIIKSRANQERGYWDVIISDQELSPEQAYDLMHHPLPYWLSQMVHNLVPLSGGKIGSDLFGYQVLWPDGSKNYNLVFDFDEAQDPHSQLATLKTPQIQKILSEIVRVTETCDIPIIQLEGIGSVKGTFGLYHLRNSSGNIQVLPIFLDYQNRLFQTTAFKIWEILGRGTFQISGMTQFKEAIYLNLMNSVEQFCSNNVDSTSEKYPVLLLAVGDTA</sequence>
<dbReference type="GO" id="GO:0140097">
    <property type="term" value="F:catalytic activity, acting on DNA"/>
    <property type="evidence" value="ECO:0007669"/>
    <property type="project" value="UniProtKB-ARBA"/>
</dbReference>
<dbReference type="InterPro" id="IPR001650">
    <property type="entry name" value="Helicase_C-like"/>
</dbReference>
<feature type="domain" description="Helicase C-terminal" evidence="6">
    <location>
        <begin position="454"/>
        <end position="607"/>
    </location>
</feature>
<dbReference type="RefSeq" id="WP_109940483.1">
    <property type="nucleotide sequence ID" value="NZ_CP176366.1"/>
</dbReference>
<evidence type="ECO:0000256" key="1">
    <source>
        <dbReference type="ARBA" id="ARBA00022741"/>
    </source>
</evidence>
<dbReference type="Pfam" id="PF00271">
    <property type="entry name" value="Helicase_C"/>
    <property type="match status" value="1"/>
</dbReference>
<organism evidence="7 8">
    <name type="scientific">Methanospirillum stamsii</name>
    <dbReference type="NCBI Taxonomy" id="1277351"/>
    <lineage>
        <taxon>Archaea</taxon>
        <taxon>Methanobacteriati</taxon>
        <taxon>Methanobacteriota</taxon>
        <taxon>Stenosarchaea group</taxon>
        <taxon>Methanomicrobia</taxon>
        <taxon>Methanomicrobiales</taxon>
        <taxon>Methanospirillaceae</taxon>
        <taxon>Methanospirillum</taxon>
    </lineage>
</organism>
<evidence type="ECO:0000256" key="2">
    <source>
        <dbReference type="ARBA" id="ARBA00022801"/>
    </source>
</evidence>
<name>A0A2V2N4M2_9EURY</name>
<dbReference type="GO" id="GO:0005524">
    <property type="term" value="F:ATP binding"/>
    <property type="evidence" value="ECO:0007669"/>
    <property type="project" value="UniProtKB-KW"/>
</dbReference>
<evidence type="ECO:0000313" key="8">
    <source>
        <dbReference type="Proteomes" id="UP000245934"/>
    </source>
</evidence>
<keyword evidence="4" id="KW-0067">ATP-binding</keyword>
<dbReference type="InterPro" id="IPR057342">
    <property type="entry name" value="DEXDc_RapA"/>
</dbReference>
<dbReference type="Pfam" id="PF00176">
    <property type="entry name" value="SNF2-rel_dom"/>
    <property type="match status" value="1"/>
</dbReference>
<feature type="domain" description="Helicase ATP-binding" evidence="5">
    <location>
        <begin position="101"/>
        <end position="282"/>
    </location>
</feature>
<dbReference type="CDD" id="cd18793">
    <property type="entry name" value="SF2_C_SNF"/>
    <property type="match status" value="1"/>
</dbReference>
<evidence type="ECO:0000313" key="7">
    <source>
        <dbReference type="EMBL" id="PWR75052.1"/>
    </source>
</evidence>
<protein>
    <submittedName>
        <fullName evidence="7">Helicase</fullName>
    </submittedName>
</protein>
<dbReference type="SMART" id="SM00490">
    <property type="entry name" value="HELICc"/>
    <property type="match status" value="1"/>
</dbReference>
<dbReference type="PROSITE" id="PS51192">
    <property type="entry name" value="HELICASE_ATP_BIND_1"/>
    <property type="match status" value="1"/>
</dbReference>
<keyword evidence="2" id="KW-0378">Hydrolase</keyword>
<dbReference type="SUPFAM" id="SSF52540">
    <property type="entry name" value="P-loop containing nucleoside triphosphate hydrolases"/>
    <property type="match status" value="2"/>
</dbReference>
<keyword evidence="8" id="KW-1185">Reference proteome</keyword>
<dbReference type="InterPro" id="IPR038718">
    <property type="entry name" value="SNF2-like_sf"/>
</dbReference>
<dbReference type="AlphaFoldDB" id="A0A2V2N4M2"/>
<dbReference type="CDD" id="cd18011">
    <property type="entry name" value="DEXDc_RapA"/>
    <property type="match status" value="1"/>
</dbReference>
<dbReference type="GO" id="GO:0004386">
    <property type="term" value="F:helicase activity"/>
    <property type="evidence" value="ECO:0007669"/>
    <property type="project" value="UniProtKB-KW"/>
</dbReference>
<dbReference type="SMART" id="SM00487">
    <property type="entry name" value="DEXDc"/>
    <property type="match status" value="1"/>
</dbReference>
<keyword evidence="1" id="KW-0547">Nucleotide-binding</keyword>
<dbReference type="PROSITE" id="PS51194">
    <property type="entry name" value="HELICASE_CTER"/>
    <property type="match status" value="1"/>
</dbReference>
<dbReference type="GeneID" id="97611059"/>
<evidence type="ECO:0000259" key="6">
    <source>
        <dbReference type="PROSITE" id="PS51194"/>
    </source>
</evidence>
<dbReference type="InterPro" id="IPR014001">
    <property type="entry name" value="Helicase_ATP-bd"/>
</dbReference>
<proteinExistence type="predicted"/>
<dbReference type="InterPro" id="IPR000330">
    <property type="entry name" value="SNF2_N"/>
</dbReference>
<evidence type="ECO:0000256" key="3">
    <source>
        <dbReference type="ARBA" id="ARBA00022806"/>
    </source>
</evidence>
<dbReference type="InterPro" id="IPR049730">
    <property type="entry name" value="SNF2/RAD54-like_C"/>
</dbReference>
<dbReference type="Gene3D" id="3.40.50.300">
    <property type="entry name" value="P-loop containing nucleotide triphosphate hydrolases"/>
    <property type="match status" value="1"/>
</dbReference>
<dbReference type="InterPro" id="IPR027417">
    <property type="entry name" value="P-loop_NTPase"/>
</dbReference>
<dbReference type="Proteomes" id="UP000245934">
    <property type="component" value="Unassembled WGS sequence"/>
</dbReference>
<comment type="caution">
    <text evidence="7">The sequence shown here is derived from an EMBL/GenBank/DDBJ whole genome shotgun (WGS) entry which is preliminary data.</text>
</comment>
<reference evidence="7 8" key="1">
    <citation type="submission" date="2018-05" db="EMBL/GenBank/DDBJ databases">
        <title>Draft genome of Methanospirillum stamsii Pt1.</title>
        <authorList>
            <person name="Dueholm M.S."/>
            <person name="Nielsen P.H."/>
            <person name="Bakmann L.F."/>
            <person name="Otzen D.E."/>
        </authorList>
    </citation>
    <scope>NUCLEOTIDE SEQUENCE [LARGE SCALE GENOMIC DNA]</scope>
    <source>
        <strain evidence="7 8">Pt1</strain>
    </source>
</reference>
<dbReference type="GO" id="GO:0016787">
    <property type="term" value="F:hydrolase activity"/>
    <property type="evidence" value="ECO:0007669"/>
    <property type="project" value="UniProtKB-KW"/>
</dbReference>
<dbReference type="PANTHER" id="PTHR10799">
    <property type="entry name" value="SNF2/RAD54 HELICASE FAMILY"/>
    <property type="match status" value="1"/>
</dbReference>